<feature type="non-terminal residue" evidence="2">
    <location>
        <position position="135"/>
    </location>
</feature>
<evidence type="ECO:0000313" key="2">
    <source>
        <dbReference type="EMBL" id="KAG5179751.1"/>
    </source>
</evidence>
<dbReference type="InterPro" id="IPR013897">
    <property type="entry name" value="Duc1"/>
</dbReference>
<accession>A0A835YRD9</accession>
<dbReference type="AlphaFoldDB" id="A0A835YRD9"/>
<proteinExistence type="predicted"/>
<comment type="caution">
    <text evidence="2">The sequence shown here is derived from an EMBL/GenBank/DDBJ whole genome shotgun (WGS) entry which is preliminary data.</text>
</comment>
<dbReference type="Proteomes" id="UP000664859">
    <property type="component" value="Unassembled WGS sequence"/>
</dbReference>
<dbReference type="Pfam" id="PF08588">
    <property type="entry name" value="Duc1"/>
    <property type="match status" value="1"/>
</dbReference>
<dbReference type="OrthoDB" id="42898at2759"/>
<sequence>LRTGLAVIRRLSPALRDDIPGATPYFMSPLAATVQTLRCDAPGQEVDIASDFTERNAPLHWRFAAAADSGAPAAAAARKRHFNSAAALRECVFAPGAVYTFDFYQHLFDPVSFELQLGVKRLRLADFLNGQPVQV</sequence>
<dbReference type="PANTHER" id="PTHR34826">
    <property type="entry name" value="UPF0590 PROTEIN C409.17C"/>
    <property type="match status" value="1"/>
</dbReference>
<protein>
    <recommendedName>
        <fullName evidence="1">Domain of unknown function at the cortex 1 domain-containing protein</fullName>
    </recommendedName>
</protein>
<organism evidence="2 3">
    <name type="scientific">Tribonema minus</name>
    <dbReference type="NCBI Taxonomy" id="303371"/>
    <lineage>
        <taxon>Eukaryota</taxon>
        <taxon>Sar</taxon>
        <taxon>Stramenopiles</taxon>
        <taxon>Ochrophyta</taxon>
        <taxon>PX clade</taxon>
        <taxon>Xanthophyceae</taxon>
        <taxon>Tribonematales</taxon>
        <taxon>Tribonemataceae</taxon>
        <taxon>Tribonema</taxon>
    </lineage>
</organism>
<evidence type="ECO:0000313" key="3">
    <source>
        <dbReference type="Proteomes" id="UP000664859"/>
    </source>
</evidence>
<reference evidence="2" key="1">
    <citation type="submission" date="2021-02" db="EMBL/GenBank/DDBJ databases">
        <title>First Annotated Genome of the Yellow-green Alga Tribonema minus.</title>
        <authorList>
            <person name="Mahan K.M."/>
        </authorList>
    </citation>
    <scope>NUCLEOTIDE SEQUENCE</scope>
    <source>
        <strain evidence="2">UTEX B ZZ1240</strain>
    </source>
</reference>
<dbReference type="EMBL" id="JAFCMP010000445">
    <property type="protein sequence ID" value="KAG5179751.1"/>
    <property type="molecule type" value="Genomic_DNA"/>
</dbReference>
<evidence type="ECO:0000259" key="1">
    <source>
        <dbReference type="Pfam" id="PF08588"/>
    </source>
</evidence>
<feature type="non-terminal residue" evidence="2">
    <location>
        <position position="1"/>
    </location>
</feature>
<gene>
    <name evidence="2" type="ORF">JKP88DRAFT_137858</name>
</gene>
<keyword evidence="3" id="KW-1185">Reference proteome</keyword>
<dbReference type="PANTHER" id="PTHR34826:SF2">
    <property type="entry name" value="UPF0590 PROTEIN C409.17C"/>
    <property type="match status" value="1"/>
</dbReference>
<name>A0A835YRD9_9STRA</name>
<feature type="domain" description="Domain of unknown function at the cortex 1" evidence="1">
    <location>
        <begin position="2"/>
        <end position="134"/>
    </location>
</feature>